<feature type="domain" description="Immunoglobulin" evidence="1">
    <location>
        <begin position="206"/>
        <end position="308"/>
    </location>
</feature>
<dbReference type="InterPro" id="IPR013783">
    <property type="entry name" value="Ig-like_fold"/>
</dbReference>
<evidence type="ECO:0000259" key="1">
    <source>
        <dbReference type="SMART" id="SM00409"/>
    </source>
</evidence>
<evidence type="ECO:0000313" key="2">
    <source>
        <dbReference type="EMBL" id="ROL45388.1"/>
    </source>
</evidence>
<organism evidence="2 3">
    <name type="scientific">Anabarilius grahami</name>
    <name type="common">Kanglang fish</name>
    <name type="synonym">Barilius grahami</name>
    <dbReference type="NCBI Taxonomy" id="495550"/>
    <lineage>
        <taxon>Eukaryota</taxon>
        <taxon>Metazoa</taxon>
        <taxon>Chordata</taxon>
        <taxon>Craniata</taxon>
        <taxon>Vertebrata</taxon>
        <taxon>Euteleostomi</taxon>
        <taxon>Actinopterygii</taxon>
        <taxon>Neopterygii</taxon>
        <taxon>Teleostei</taxon>
        <taxon>Ostariophysi</taxon>
        <taxon>Cypriniformes</taxon>
        <taxon>Xenocyprididae</taxon>
        <taxon>Xenocypridinae</taxon>
        <taxon>Xenocypridinae incertae sedis</taxon>
        <taxon>Anabarilius</taxon>
    </lineage>
</organism>
<dbReference type="SUPFAM" id="SSF48726">
    <property type="entry name" value="Immunoglobulin"/>
    <property type="match status" value="3"/>
</dbReference>
<dbReference type="Pfam" id="PF07686">
    <property type="entry name" value="V-set"/>
    <property type="match status" value="1"/>
</dbReference>
<dbReference type="OrthoDB" id="8948341at2759"/>
<feature type="domain" description="Immunoglobulin" evidence="1">
    <location>
        <begin position="1"/>
        <end position="93"/>
    </location>
</feature>
<feature type="domain" description="Immunoglobulin" evidence="1">
    <location>
        <begin position="96"/>
        <end position="196"/>
    </location>
</feature>
<dbReference type="EMBL" id="RJVU01042594">
    <property type="protein sequence ID" value="ROL45388.1"/>
    <property type="molecule type" value="Genomic_DNA"/>
</dbReference>
<dbReference type="PANTHER" id="PTHR21063">
    <property type="entry name" value="LFA-3"/>
    <property type="match status" value="1"/>
</dbReference>
<name>A0A3N0YHX6_ANAGA</name>
<protein>
    <recommendedName>
        <fullName evidence="1">Immunoglobulin domain-containing protein</fullName>
    </recommendedName>
</protein>
<dbReference type="Gene3D" id="2.60.40.10">
    <property type="entry name" value="Immunoglobulins"/>
    <property type="match status" value="3"/>
</dbReference>
<reference evidence="2 3" key="1">
    <citation type="submission" date="2018-10" db="EMBL/GenBank/DDBJ databases">
        <title>Genome assembly for a Yunnan-Guizhou Plateau 3E fish, Anabarilius grahami (Regan), and its evolutionary and genetic applications.</title>
        <authorList>
            <person name="Jiang W."/>
        </authorList>
    </citation>
    <scope>NUCLEOTIDE SEQUENCE [LARGE SCALE GENOMIC DNA]</scope>
    <source>
        <strain evidence="2">AG-KIZ</strain>
        <tissue evidence="2">Muscle</tissue>
    </source>
</reference>
<accession>A0A3N0YHX6</accession>
<evidence type="ECO:0000313" key="3">
    <source>
        <dbReference type="Proteomes" id="UP000281406"/>
    </source>
</evidence>
<sequence>MEGDSVTLRIDLAEIQGFTKIIWNYGNEIIAKILEGNLSLPNSDERFRDRLKLDEQTGSLTITNIRTEHAGDYSVDVKKLTTAKLTKFKVTIHGGVKTVSVKEGESVILHTDVTEIQGYDLILWKKEDYLVAEFNQQTKLFLRRDRDNRFNGRLQLHPQTGSVIISDSGDSDSGVYHLNMNSSSHNLQRTISVAVKSVFSNEKDGVKTVSEKKGNSVLLHTRVTEIEKDDPIEWTFGPQNISIAKTDGKSKIISYNDTDVRFNNRLHLQTENGDLTIKHANSEHSGLYQIKIINNTFTIQKRFSVTVSGE</sequence>
<dbReference type="Proteomes" id="UP000281406">
    <property type="component" value="Unassembled WGS sequence"/>
</dbReference>
<proteinExistence type="predicted"/>
<gene>
    <name evidence="2" type="ORF">DPX16_4729</name>
</gene>
<dbReference type="SMART" id="SM00409">
    <property type="entry name" value="IG"/>
    <property type="match status" value="3"/>
</dbReference>
<dbReference type="PANTHER" id="PTHR21063:SF4">
    <property type="entry name" value="CD48 ANTIGEN-RELATED"/>
    <property type="match status" value="1"/>
</dbReference>
<dbReference type="AlphaFoldDB" id="A0A3N0YHX6"/>
<keyword evidence="3" id="KW-1185">Reference proteome</keyword>
<dbReference type="InterPro" id="IPR003599">
    <property type="entry name" value="Ig_sub"/>
</dbReference>
<dbReference type="InterPro" id="IPR013106">
    <property type="entry name" value="Ig_V-set"/>
</dbReference>
<dbReference type="InterPro" id="IPR036179">
    <property type="entry name" value="Ig-like_dom_sf"/>
</dbReference>
<comment type="caution">
    <text evidence="2">The sequence shown here is derived from an EMBL/GenBank/DDBJ whole genome shotgun (WGS) entry which is preliminary data.</text>
</comment>